<keyword evidence="3" id="KW-1185">Reference proteome</keyword>
<evidence type="ECO:0000313" key="2">
    <source>
        <dbReference type="EMBL" id="TYJ55587.1"/>
    </source>
</evidence>
<organism evidence="2 3">
    <name type="scientific">Cryptococcus floricola</name>
    <dbReference type="NCBI Taxonomy" id="2591691"/>
    <lineage>
        <taxon>Eukaryota</taxon>
        <taxon>Fungi</taxon>
        <taxon>Dikarya</taxon>
        <taxon>Basidiomycota</taxon>
        <taxon>Agaricomycotina</taxon>
        <taxon>Tremellomycetes</taxon>
        <taxon>Tremellales</taxon>
        <taxon>Cryptococcaceae</taxon>
        <taxon>Cryptococcus</taxon>
    </lineage>
</organism>
<evidence type="ECO:0000313" key="3">
    <source>
        <dbReference type="Proteomes" id="UP000322245"/>
    </source>
</evidence>
<gene>
    <name evidence="2" type="ORF">B9479_003737</name>
</gene>
<dbReference type="AlphaFoldDB" id="A0A5D3AVZ7"/>
<dbReference type="Proteomes" id="UP000322245">
    <property type="component" value="Unassembled WGS sequence"/>
</dbReference>
<sequence length="147" mass="16603">MPDTPTQREEAQELLDVLLVVGILQQIRHLPDDFDRFEDGFNIYIAQCMLALEASGLPSWAQYLPWLRMLTPSGTRVMIDTLTLYLQHLDENTDETTDEPVEEPIDEPVEDPVEEIVDVSSRMRGCPKTPSEASGALYEKIQPSPTS</sequence>
<name>A0A5D3AVZ7_9TREE</name>
<accession>A0A5D3AVZ7</accession>
<proteinExistence type="predicted"/>
<protein>
    <submittedName>
        <fullName evidence="2">Uncharacterized protein</fullName>
    </submittedName>
</protein>
<feature type="compositionally biased region" description="Acidic residues" evidence="1">
    <location>
        <begin position="92"/>
        <end position="117"/>
    </location>
</feature>
<feature type="region of interest" description="Disordered" evidence="1">
    <location>
        <begin position="92"/>
        <end position="147"/>
    </location>
</feature>
<reference evidence="2 3" key="1">
    <citation type="submission" date="2017-05" db="EMBL/GenBank/DDBJ databases">
        <title>The Genome Sequence of Tsuchiyaea wingfieldii DSM 27421.</title>
        <authorList>
            <person name="Cuomo C."/>
            <person name="Passer A."/>
            <person name="Billmyre B."/>
            <person name="Heitman J."/>
        </authorList>
    </citation>
    <scope>NUCLEOTIDE SEQUENCE [LARGE SCALE GENOMIC DNA]</scope>
    <source>
        <strain evidence="2 3">DSM 27421</strain>
    </source>
</reference>
<comment type="caution">
    <text evidence="2">The sequence shown here is derived from an EMBL/GenBank/DDBJ whole genome shotgun (WGS) entry which is preliminary data.</text>
</comment>
<evidence type="ECO:0000256" key="1">
    <source>
        <dbReference type="SAM" id="MobiDB-lite"/>
    </source>
</evidence>
<dbReference type="EMBL" id="NIDF01000037">
    <property type="protein sequence ID" value="TYJ55587.1"/>
    <property type="molecule type" value="Genomic_DNA"/>
</dbReference>